<dbReference type="InterPro" id="IPR004872">
    <property type="entry name" value="Lipoprotein_NlpA"/>
</dbReference>
<dbReference type="AlphaFoldDB" id="U1N979"/>
<keyword evidence="6 8" id="KW-0449">Lipoprotein</keyword>
<evidence type="ECO:0000256" key="1">
    <source>
        <dbReference type="ARBA" id="ARBA00004635"/>
    </source>
</evidence>
<reference evidence="8 9" key="1">
    <citation type="journal article" date="2011" name="Stand. Genomic Sci.">
        <title>High quality draft genome sequence of Segniliparus rugosus CDC 945(T)= (ATCC BAA-974(T)).</title>
        <authorList>
            <person name="Earl A.M."/>
            <person name="Desjardins C.A."/>
            <person name="Fitzgerald M.G."/>
            <person name="Arachchi H.M."/>
            <person name="Zeng Q."/>
            <person name="Mehta T."/>
            <person name="Griggs A."/>
            <person name="Birren B.W."/>
            <person name="Toney N.C."/>
            <person name="Carr J."/>
            <person name="Posey J."/>
            <person name="Butler W.R."/>
        </authorList>
    </citation>
    <scope>NUCLEOTIDE SEQUENCE [LARGE SCALE GENOMIC DNA]</scope>
    <source>
        <strain evidence="9">ATCC BAA-974 / DSM 45345 / CCUG 50838 / CIP 108380 / JCM 13579 / CDC 945</strain>
    </source>
</reference>
<evidence type="ECO:0000256" key="7">
    <source>
        <dbReference type="SAM" id="MobiDB-lite"/>
    </source>
</evidence>
<dbReference type="STRING" id="679197.HMPREF9336_04054"/>
<dbReference type="GO" id="GO:0016020">
    <property type="term" value="C:membrane"/>
    <property type="evidence" value="ECO:0007669"/>
    <property type="project" value="UniProtKB-SubCell"/>
</dbReference>
<feature type="region of interest" description="Disordered" evidence="7">
    <location>
        <begin position="232"/>
        <end position="251"/>
    </location>
</feature>
<keyword evidence="5" id="KW-0564">Palmitate</keyword>
<name>U1N979_SEGRC</name>
<evidence type="ECO:0000256" key="6">
    <source>
        <dbReference type="ARBA" id="ARBA00023288"/>
    </source>
</evidence>
<evidence type="ECO:0000256" key="3">
    <source>
        <dbReference type="ARBA" id="ARBA00022729"/>
    </source>
</evidence>
<organism evidence="8 9">
    <name type="scientific">Segniliparus rugosus (strain ATCC BAA-974 / DSM 45345 / CCUG 50838 / CIP 108380 / JCM 13579 / CDC 945)</name>
    <dbReference type="NCBI Taxonomy" id="679197"/>
    <lineage>
        <taxon>Bacteria</taxon>
        <taxon>Bacillati</taxon>
        <taxon>Actinomycetota</taxon>
        <taxon>Actinomycetes</taxon>
        <taxon>Mycobacteriales</taxon>
        <taxon>Segniliparaceae</taxon>
        <taxon>Segniliparus</taxon>
    </lineage>
</organism>
<dbReference type="HOGENOM" id="CLU_067080_1_1_11"/>
<evidence type="ECO:0000256" key="5">
    <source>
        <dbReference type="ARBA" id="ARBA00023139"/>
    </source>
</evidence>
<dbReference type="OrthoDB" id="9812878at2"/>
<dbReference type="PANTHER" id="PTHR30429:SF3">
    <property type="entry name" value="LIPOPROTEIN"/>
    <property type="match status" value="1"/>
</dbReference>
<proteinExistence type="inferred from homology"/>
<sequence length="324" mass="34761">MGEMSATTEQPIRGTTREAALRAAAGGFLRRATALAAVCLTVGTLGACGSSETPATTIKIGTTDDKGEGWKAFAQEAKSHGIDLEVVSSWDYIGPNDELASKQIDVNLAQHLRSLARYNVAHNTQLVPVASTYIVPLGLYSKQHKTLAEIPQGGKVAIPDYPPDTARALLVLRDAGLVVLKGDPTSPTKDDVDPSSKVVVEAIKSDFLVRGYDEDDAAVINNTWLPSAGVDPSAALAKDDPSALGDPDPQKRARMEQYINVIVVRPEDKDNPLYQRLADIYHSKPVQEAFARQSKGSQIDVKKTPAELQGVLAALENQIRADQK</sequence>
<comment type="similarity">
    <text evidence="2">Belongs to the NlpA lipoprotein family.</text>
</comment>
<keyword evidence="4" id="KW-0472">Membrane</keyword>
<dbReference type="EMBL" id="ACZI02000001">
    <property type="protein sequence ID" value="ERG69358.1"/>
    <property type="molecule type" value="Genomic_DNA"/>
</dbReference>
<keyword evidence="3" id="KW-0732">Signal</keyword>
<evidence type="ECO:0000313" key="8">
    <source>
        <dbReference type="EMBL" id="ERG69358.1"/>
    </source>
</evidence>
<accession>U1N979</accession>
<evidence type="ECO:0000313" key="9">
    <source>
        <dbReference type="Proteomes" id="UP000004816"/>
    </source>
</evidence>
<comment type="caution">
    <text evidence="8">The sequence shown here is derived from an EMBL/GenBank/DDBJ whole genome shotgun (WGS) entry which is preliminary data.</text>
</comment>
<evidence type="ECO:0000256" key="2">
    <source>
        <dbReference type="ARBA" id="ARBA00008973"/>
    </source>
</evidence>
<dbReference type="Gene3D" id="3.40.190.10">
    <property type="entry name" value="Periplasmic binding protein-like II"/>
    <property type="match status" value="2"/>
</dbReference>
<dbReference type="eggNOG" id="COG1464">
    <property type="taxonomic scope" value="Bacteria"/>
</dbReference>
<comment type="subcellular location">
    <subcellularLocation>
        <location evidence="1">Membrane</location>
        <topology evidence="1">Lipid-anchor</topology>
    </subcellularLocation>
</comment>
<keyword evidence="9" id="KW-1185">Reference proteome</keyword>
<protein>
    <submittedName>
        <fullName evidence="8">YaeC family lipoprotein</fullName>
    </submittedName>
</protein>
<dbReference type="Proteomes" id="UP000004816">
    <property type="component" value="Unassembled WGS sequence"/>
</dbReference>
<dbReference type="SUPFAM" id="SSF53850">
    <property type="entry name" value="Periplasmic binding protein-like II"/>
    <property type="match status" value="1"/>
</dbReference>
<dbReference type="Pfam" id="PF03180">
    <property type="entry name" value="Lipoprotein_9"/>
    <property type="match status" value="1"/>
</dbReference>
<gene>
    <name evidence="8" type="ORF">HMPREF9336_04054</name>
</gene>
<evidence type="ECO:0000256" key="4">
    <source>
        <dbReference type="ARBA" id="ARBA00023136"/>
    </source>
</evidence>
<dbReference type="PANTHER" id="PTHR30429">
    <property type="entry name" value="D-METHIONINE-BINDING LIPOPROTEIN METQ"/>
    <property type="match status" value="1"/>
</dbReference>